<feature type="transmembrane region" description="Helical" evidence="8">
    <location>
        <begin position="12"/>
        <end position="29"/>
    </location>
</feature>
<dbReference type="Pfam" id="PF03845">
    <property type="entry name" value="Spore_permease"/>
    <property type="match status" value="1"/>
</dbReference>
<sequence>MISKNKITLMQYIFLIHGVQMGVGALTLPRELAEKAGTDGWITIIVCWLLATIASLIIIQIMKRNPDGTILDLLARYFGKWIGKAGTILFALYFALIANVIFIREALFIQAWILPGAEVYMLILLLSVPSYLIVRKNISILGRYAEFVFFMTLWTIIIYLLPLKYASWLHLLPILKEGIEPIISGVNTAVFSFLGFEIAFFLFPFLQKKERASMGIVIANTLSLFAFLAITLAAFSFYSPDEITIYNEPTLEMLKVIELRFIERVEIVFFSFYLFVMSTTVLPYMFMTVYCTSQLAGRHDHRRHLAWFLIIEFVFVVFFPPSFERNTMLKHVSEMAGLLVAFVFPLCLWGYVWLHGIFKRRPIT</sequence>
<dbReference type="EMBL" id="CP107027">
    <property type="protein sequence ID" value="UYG95368.1"/>
    <property type="molecule type" value="Genomic_DNA"/>
</dbReference>
<feature type="transmembrane region" description="Helical" evidence="8">
    <location>
        <begin position="304"/>
        <end position="323"/>
    </location>
</feature>
<comment type="subcellular location">
    <subcellularLocation>
        <location evidence="1">Membrane</location>
        <topology evidence="1">Multi-pass membrane protein</topology>
    </subcellularLocation>
</comment>
<keyword evidence="3" id="KW-0813">Transport</keyword>
<evidence type="ECO:0000313" key="10">
    <source>
        <dbReference type="Proteomes" id="UP001163104"/>
    </source>
</evidence>
<dbReference type="AlphaFoldDB" id="A0AA46PID4"/>
<comment type="similarity">
    <text evidence="2">Belongs to the amino acid-polyamine-organocation (APC) superfamily. Spore germination protein (SGP) (TC 2.A.3.9) family.</text>
</comment>
<evidence type="ECO:0000256" key="3">
    <source>
        <dbReference type="ARBA" id="ARBA00022448"/>
    </source>
</evidence>
<dbReference type="Proteomes" id="UP001163104">
    <property type="component" value="Chromosome"/>
</dbReference>
<keyword evidence="5 8" id="KW-0812">Transmembrane</keyword>
<feature type="transmembrane region" description="Helical" evidence="8">
    <location>
        <begin position="144"/>
        <end position="162"/>
    </location>
</feature>
<organism evidence="9 10">
    <name type="scientific">Cytobacillus firmus</name>
    <name type="common">Bacillus firmus</name>
    <dbReference type="NCBI Taxonomy" id="1399"/>
    <lineage>
        <taxon>Bacteria</taxon>
        <taxon>Bacillati</taxon>
        <taxon>Bacillota</taxon>
        <taxon>Bacilli</taxon>
        <taxon>Bacillales</taxon>
        <taxon>Bacillaceae</taxon>
        <taxon>Cytobacillus</taxon>
    </lineage>
</organism>
<dbReference type="GO" id="GO:0009847">
    <property type="term" value="P:spore germination"/>
    <property type="evidence" value="ECO:0007669"/>
    <property type="project" value="InterPro"/>
</dbReference>
<reference evidence="9" key="1">
    <citation type="submission" date="2022-10" db="EMBL/GenBank/DDBJ databases">
        <title>Mechanism of multi-heavy metal repair in Cytobacillus Firmus M7.</title>
        <authorList>
            <person name="Li X."/>
            <person name="Yu C."/>
        </authorList>
    </citation>
    <scope>NUCLEOTIDE SEQUENCE</scope>
    <source>
        <strain evidence="9">M7</strain>
    </source>
</reference>
<evidence type="ECO:0000256" key="1">
    <source>
        <dbReference type="ARBA" id="ARBA00004141"/>
    </source>
</evidence>
<feature type="transmembrane region" description="Helical" evidence="8">
    <location>
        <begin position="267"/>
        <end position="292"/>
    </location>
</feature>
<evidence type="ECO:0000256" key="6">
    <source>
        <dbReference type="ARBA" id="ARBA00022989"/>
    </source>
</evidence>
<evidence type="ECO:0000256" key="8">
    <source>
        <dbReference type="SAM" id="Phobius"/>
    </source>
</evidence>
<feature type="transmembrane region" description="Helical" evidence="8">
    <location>
        <begin position="41"/>
        <end position="61"/>
    </location>
</feature>
<dbReference type="PANTHER" id="PTHR34975">
    <property type="entry name" value="SPORE GERMINATION PROTEIN A2"/>
    <property type="match status" value="1"/>
</dbReference>
<keyword evidence="4" id="KW-0309">Germination</keyword>
<dbReference type="GO" id="GO:0016020">
    <property type="term" value="C:membrane"/>
    <property type="evidence" value="ECO:0007669"/>
    <property type="project" value="UniProtKB-SubCell"/>
</dbReference>
<keyword evidence="6 8" id="KW-1133">Transmembrane helix</keyword>
<evidence type="ECO:0000256" key="7">
    <source>
        <dbReference type="ARBA" id="ARBA00023136"/>
    </source>
</evidence>
<gene>
    <name evidence="9" type="ORF">OD459_24860</name>
</gene>
<evidence type="ECO:0000313" key="9">
    <source>
        <dbReference type="EMBL" id="UYG95368.1"/>
    </source>
</evidence>
<evidence type="ECO:0000256" key="5">
    <source>
        <dbReference type="ARBA" id="ARBA00022692"/>
    </source>
</evidence>
<protein>
    <submittedName>
        <fullName evidence="9">Spore germination protein</fullName>
    </submittedName>
</protein>
<feature type="transmembrane region" description="Helical" evidence="8">
    <location>
        <begin position="215"/>
        <end position="238"/>
    </location>
</feature>
<feature type="transmembrane region" description="Helical" evidence="8">
    <location>
        <begin position="182"/>
        <end position="203"/>
    </location>
</feature>
<dbReference type="PANTHER" id="PTHR34975:SF2">
    <property type="entry name" value="SPORE GERMINATION PROTEIN A2"/>
    <property type="match status" value="1"/>
</dbReference>
<evidence type="ECO:0000256" key="4">
    <source>
        <dbReference type="ARBA" id="ARBA00022544"/>
    </source>
</evidence>
<keyword evidence="7 8" id="KW-0472">Membrane</keyword>
<dbReference type="RefSeq" id="WP_263599632.1">
    <property type="nucleotide sequence ID" value="NZ_CP107027.1"/>
</dbReference>
<dbReference type="Gene3D" id="1.20.1740.10">
    <property type="entry name" value="Amino acid/polyamine transporter I"/>
    <property type="match status" value="1"/>
</dbReference>
<feature type="transmembrane region" description="Helical" evidence="8">
    <location>
        <begin position="335"/>
        <end position="354"/>
    </location>
</feature>
<name>A0AA46PID4_CYTFI</name>
<evidence type="ECO:0000256" key="2">
    <source>
        <dbReference type="ARBA" id="ARBA00007998"/>
    </source>
</evidence>
<proteinExistence type="inferred from homology"/>
<dbReference type="NCBIfam" id="TIGR00912">
    <property type="entry name" value="2A0309"/>
    <property type="match status" value="1"/>
</dbReference>
<feature type="transmembrane region" description="Helical" evidence="8">
    <location>
        <begin position="109"/>
        <end position="132"/>
    </location>
</feature>
<feature type="transmembrane region" description="Helical" evidence="8">
    <location>
        <begin position="81"/>
        <end position="103"/>
    </location>
</feature>
<dbReference type="InterPro" id="IPR004761">
    <property type="entry name" value="Spore_GerAB"/>
</dbReference>
<accession>A0AA46PID4</accession>